<proteinExistence type="predicted"/>
<accession>A0AAV5FMX7</accession>
<organism evidence="1 2">
    <name type="scientific">Eleusine coracana subsp. coracana</name>
    <dbReference type="NCBI Taxonomy" id="191504"/>
    <lineage>
        <taxon>Eukaryota</taxon>
        <taxon>Viridiplantae</taxon>
        <taxon>Streptophyta</taxon>
        <taxon>Embryophyta</taxon>
        <taxon>Tracheophyta</taxon>
        <taxon>Spermatophyta</taxon>
        <taxon>Magnoliopsida</taxon>
        <taxon>Liliopsida</taxon>
        <taxon>Poales</taxon>
        <taxon>Poaceae</taxon>
        <taxon>PACMAD clade</taxon>
        <taxon>Chloridoideae</taxon>
        <taxon>Cynodonteae</taxon>
        <taxon>Eleusininae</taxon>
        <taxon>Eleusine</taxon>
    </lineage>
</organism>
<sequence length="88" mass="9701">MWHGSDVVNGGHCLVAWPRVSVPTELGGLGIHDLMVMGLALRMRYDWLQPTDPNRVLVDLPCQSGHAVEVMFEASVTVRVGDGSRTRF</sequence>
<evidence type="ECO:0000313" key="2">
    <source>
        <dbReference type="Proteomes" id="UP001054889"/>
    </source>
</evidence>
<reference evidence="1" key="2">
    <citation type="submission" date="2021-12" db="EMBL/GenBank/DDBJ databases">
        <title>Resequencing data analysis of finger millet.</title>
        <authorList>
            <person name="Hatakeyama M."/>
            <person name="Aluri S."/>
            <person name="Balachadran M.T."/>
            <person name="Sivarajan S.R."/>
            <person name="Poveda L."/>
            <person name="Shimizu-Inatsugi R."/>
            <person name="Schlapbach R."/>
            <person name="Sreeman S.M."/>
            <person name="Shimizu K.K."/>
        </authorList>
    </citation>
    <scope>NUCLEOTIDE SEQUENCE</scope>
</reference>
<evidence type="ECO:0000313" key="1">
    <source>
        <dbReference type="EMBL" id="GJN37004.1"/>
    </source>
</evidence>
<evidence type="ECO:0008006" key="3">
    <source>
        <dbReference type="Google" id="ProtNLM"/>
    </source>
</evidence>
<keyword evidence="2" id="KW-1185">Reference proteome</keyword>
<gene>
    <name evidence="1" type="primary">gb25917</name>
    <name evidence="1" type="ORF">PR202_gb25917</name>
</gene>
<protein>
    <recommendedName>
        <fullName evidence="3">Gfo/Idh/MocA-like oxidoreductase C-terminal domain-containing protein</fullName>
    </recommendedName>
</protein>
<comment type="caution">
    <text evidence="1">The sequence shown here is derived from an EMBL/GenBank/DDBJ whole genome shotgun (WGS) entry which is preliminary data.</text>
</comment>
<reference evidence="1" key="1">
    <citation type="journal article" date="2018" name="DNA Res.">
        <title>Multiple hybrid de novo genome assembly of finger millet, an orphan allotetraploid crop.</title>
        <authorList>
            <person name="Hatakeyama M."/>
            <person name="Aluri S."/>
            <person name="Balachadran M.T."/>
            <person name="Sivarajan S.R."/>
            <person name="Patrignani A."/>
            <person name="Gruter S."/>
            <person name="Poveda L."/>
            <person name="Shimizu-Inatsugi R."/>
            <person name="Baeten J."/>
            <person name="Francoijs K.J."/>
            <person name="Nataraja K.N."/>
            <person name="Reddy Y.A.N."/>
            <person name="Phadnis S."/>
            <person name="Ravikumar R.L."/>
            <person name="Schlapbach R."/>
            <person name="Sreeman S.M."/>
            <person name="Shimizu K.K."/>
        </authorList>
    </citation>
    <scope>NUCLEOTIDE SEQUENCE</scope>
</reference>
<dbReference type="AlphaFoldDB" id="A0AAV5FMX7"/>
<dbReference type="EMBL" id="BQKI01000092">
    <property type="protein sequence ID" value="GJN37004.1"/>
    <property type="molecule type" value="Genomic_DNA"/>
</dbReference>
<dbReference type="Proteomes" id="UP001054889">
    <property type="component" value="Unassembled WGS sequence"/>
</dbReference>
<name>A0AAV5FMX7_ELECO</name>